<evidence type="ECO:0000256" key="5">
    <source>
        <dbReference type="PROSITE-ProRule" id="PRU00042"/>
    </source>
</evidence>
<gene>
    <name evidence="8" type="primary">Zfp26</name>
    <name evidence="8" type="ORF">EVAR_86792_1</name>
</gene>
<dbReference type="AlphaFoldDB" id="A0A4C1VU07"/>
<feature type="domain" description="C2H2-type" evidence="7">
    <location>
        <begin position="104"/>
        <end position="132"/>
    </location>
</feature>
<protein>
    <submittedName>
        <fullName evidence="8">Zinc finger protein 26</fullName>
    </submittedName>
</protein>
<sequence length="943" mass="109052">MPMNHQMHLDDANDTTCGVCYAEFVDPLELERHVHQVHFTKFNKQRFCKLCSEIFPSIVDYSEHIVDTHVHDLIVCPHCSRVFREKADLESHLRKHRSVSRKMFSCSQCSMLFTKCSDLKDHEFEKHEDSGDGFFLQRCYPYISSLLKMGIENYLCAVERGQRLSCSVCTFKSCNPHAYIKHLKKCTARVYICDLCNNLYTRFNSLIGHIQSYTDNTDHIEKSKLSGDELTRCKFCKKAFGSLLIREHMEKCAMVLNCKQCQLTFDSVPSLTAHQTKVHPAAAYIFNCKYCRQDFVGESNLDKHIEKAHKHEMHLFKYKCVHCNDIFKHPSKLFGHFQTRHSWLRPYNCEICKKEFFLRKKFTIHIKMVHKSEGIVKFDDKFNVIFSEEPDILNVINESLMEHDYSLKTGECNNIEEHLGNGDQSASADEVVHSQDIADEIGDIQNASHNCQNISVSVNNKSIGVQESNRKNQNDEIEDALLPNETDNTHVESQIETEHVPSKEKNRKTKRLTKRKIRMRTYSESSEDEPLSKIAKKRKFGYRNKLPRSKVKYIQKRFTCNICKKYCFTFNNYNRHMSSHFKKESKQCVKCAKLFETQDMLDEHLKKEHSTSRLTETLKRLLAKRKMGLKSYTEPLSMAEKIRGTIKKVKLNQNAPKAIMKLINSDMSVRKFLEDFKPDDTDRKENKGIQVRLVMEDEWRKPTIKLIKVDMTPTPLSKKLAMPVKFSKPVSQKQNIEIKLISANSVKRTTLNFGSAIGNSKENESSEDQIIKRSPVICEDNADEYDMDSVPEVSQNEEIDFEPLPEVTDKNIAVDVNYQTLSNLKKLLPDLTNLKSIPSGVKHQEIKIATLLPEAPYYKIIKLKDLQKELTKKEEAKPTDDEEPININLVNVNPLAHLMGDKLPQPQKTSYKPKIQNFQGVIAKALVNLDKPAGKRTKLKSES</sequence>
<evidence type="ECO:0000256" key="4">
    <source>
        <dbReference type="ARBA" id="ARBA00022833"/>
    </source>
</evidence>
<feature type="domain" description="C2H2-type" evidence="7">
    <location>
        <begin position="74"/>
        <end position="96"/>
    </location>
</feature>
<evidence type="ECO:0000256" key="1">
    <source>
        <dbReference type="ARBA" id="ARBA00022723"/>
    </source>
</evidence>
<proteinExistence type="predicted"/>
<keyword evidence="2" id="KW-0677">Repeat</keyword>
<dbReference type="Proteomes" id="UP000299102">
    <property type="component" value="Unassembled WGS sequence"/>
</dbReference>
<dbReference type="OrthoDB" id="7950901at2759"/>
<dbReference type="SUPFAM" id="SSF57667">
    <property type="entry name" value="beta-beta-alpha zinc fingers"/>
    <property type="match status" value="3"/>
</dbReference>
<evidence type="ECO:0000313" key="8">
    <source>
        <dbReference type="EMBL" id="GBP41822.1"/>
    </source>
</evidence>
<dbReference type="PANTHER" id="PTHR24379">
    <property type="entry name" value="KRAB AND ZINC FINGER DOMAIN-CONTAINING"/>
    <property type="match status" value="1"/>
</dbReference>
<reference evidence="8 9" key="1">
    <citation type="journal article" date="2019" name="Commun. Biol.">
        <title>The bagworm genome reveals a unique fibroin gene that provides high tensile strength.</title>
        <authorList>
            <person name="Kono N."/>
            <person name="Nakamura H."/>
            <person name="Ohtoshi R."/>
            <person name="Tomita M."/>
            <person name="Numata K."/>
            <person name="Arakawa K."/>
        </authorList>
    </citation>
    <scope>NUCLEOTIDE SEQUENCE [LARGE SCALE GENOMIC DNA]</scope>
</reference>
<evidence type="ECO:0000313" key="9">
    <source>
        <dbReference type="Proteomes" id="UP000299102"/>
    </source>
</evidence>
<name>A0A4C1VU07_EUMVA</name>
<dbReference type="Pfam" id="PF00096">
    <property type="entry name" value="zf-C2H2"/>
    <property type="match status" value="1"/>
</dbReference>
<dbReference type="InterPro" id="IPR036236">
    <property type="entry name" value="Znf_C2H2_sf"/>
</dbReference>
<keyword evidence="4" id="KW-0862">Zinc</keyword>
<comment type="caution">
    <text evidence="8">The sequence shown here is derived from an EMBL/GenBank/DDBJ whole genome shotgun (WGS) entry which is preliminary data.</text>
</comment>
<feature type="domain" description="C2H2-type" evidence="7">
    <location>
        <begin position="347"/>
        <end position="375"/>
    </location>
</feature>
<dbReference type="Gene3D" id="3.30.160.60">
    <property type="entry name" value="Classic Zinc Finger"/>
    <property type="match status" value="5"/>
</dbReference>
<dbReference type="SMART" id="SM00355">
    <property type="entry name" value="ZnF_C2H2"/>
    <property type="match status" value="12"/>
</dbReference>
<evidence type="ECO:0000256" key="6">
    <source>
        <dbReference type="SAM" id="MobiDB-lite"/>
    </source>
</evidence>
<dbReference type="InterPro" id="IPR013087">
    <property type="entry name" value="Znf_C2H2_type"/>
</dbReference>
<feature type="domain" description="C2H2-type" evidence="7">
    <location>
        <begin position="318"/>
        <end position="346"/>
    </location>
</feature>
<feature type="domain" description="C2H2-type" evidence="7">
    <location>
        <begin position="286"/>
        <end position="314"/>
    </location>
</feature>
<feature type="domain" description="C2H2-type" evidence="7">
    <location>
        <begin position="586"/>
        <end position="614"/>
    </location>
</feature>
<dbReference type="PANTHER" id="PTHR24379:SF121">
    <property type="entry name" value="C2H2-TYPE DOMAIN-CONTAINING PROTEIN"/>
    <property type="match status" value="1"/>
</dbReference>
<evidence type="ECO:0000256" key="3">
    <source>
        <dbReference type="ARBA" id="ARBA00022771"/>
    </source>
</evidence>
<dbReference type="PROSITE" id="PS50157">
    <property type="entry name" value="ZINC_FINGER_C2H2_2"/>
    <property type="match status" value="6"/>
</dbReference>
<evidence type="ECO:0000256" key="2">
    <source>
        <dbReference type="ARBA" id="ARBA00022737"/>
    </source>
</evidence>
<dbReference type="GO" id="GO:0008270">
    <property type="term" value="F:zinc ion binding"/>
    <property type="evidence" value="ECO:0007669"/>
    <property type="project" value="UniProtKB-KW"/>
</dbReference>
<dbReference type="PROSITE" id="PS00028">
    <property type="entry name" value="ZINC_FINGER_C2H2_1"/>
    <property type="match status" value="9"/>
</dbReference>
<keyword evidence="1" id="KW-0479">Metal-binding</keyword>
<dbReference type="EMBL" id="BGZK01000407">
    <property type="protein sequence ID" value="GBP41822.1"/>
    <property type="molecule type" value="Genomic_DNA"/>
</dbReference>
<accession>A0A4C1VU07</accession>
<evidence type="ECO:0000259" key="7">
    <source>
        <dbReference type="PROSITE" id="PS50157"/>
    </source>
</evidence>
<keyword evidence="3 5" id="KW-0863">Zinc-finger</keyword>
<keyword evidence="9" id="KW-1185">Reference proteome</keyword>
<organism evidence="8 9">
    <name type="scientific">Eumeta variegata</name>
    <name type="common">Bagworm moth</name>
    <name type="synonym">Eumeta japonica</name>
    <dbReference type="NCBI Taxonomy" id="151549"/>
    <lineage>
        <taxon>Eukaryota</taxon>
        <taxon>Metazoa</taxon>
        <taxon>Ecdysozoa</taxon>
        <taxon>Arthropoda</taxon>
        <taxon>Hexapoda</taxon>
        <taxon>Insecta</taxon>
        <taxon>Pterygota</taxon>
        <taxon>Neoptera</taxon>
        <taxon>Endopterygota</taxon>
        <taxon>Lepidoptera</taxon>
        <taxon>Glossata</taxon>
        <taxon>Ditrysia</taxon>
        <taxon>Tineoidea</taxon>
        <taxon>Psychidae</taxon>
        <taxon>Oiketicinae</taxon>
        <taxon>Eumeta</taxon>
    </lineage>
</organism>
<feature type="region of interest" description="Disordered" evidence="6">
    <location>
        <begin position="465"/>
        <end position="513"/>
    </location>
</feature>
<dbReference type="STRING" id="151549.A0A4C1VU07"/>